<protein>
    <submittedName>
        <fullName evidence="2">Uncharacterized protein</fullName>
    </submittedName>
</protein>
<evidence type="ECO:0000313" key="3">
    <source>
        <dbReference type="Proteomes" id="UP000620124"/>
    </source>
</evidence>
<gene>
    <name evidence="2" type="ORF">MVEN_02000300</name>
</gene>
<reference evidence="2" key="1">
    <citation type="submission" date="2020-05" db="EMBL/GenBank/DDBJ databases">
        <title>Mycena genomes resolve the evolution of fungal bioluminescence.</title>
        <authorList>
            <person name="Tsai I.J."/>
        </authorList>
    </citation>
    <scope>NUCLEOTIDE SEQUENCE</scope>
    <source>
        <strain evidence="2">CCC161011</strain>
    </source>
</reference>
<proteinExistence type="predicted"/>
<dbReference type="Proteomes" id="UP000620124">
    <property type="component" value="Unassembled WGS sequence"/>
</dbReference>
<comment type="caution">
    <text evidence="2">The sequence shown here is derived from an EMBL/GenBank/DDBJ whole genome shotgun (WGS) entry which is preliminary data.</text>
</comment>
<accession>A0A8H6XDB1</accession>
<dbReference type="EMBL" id="JACAZI010000020">
    <property type="protein sequence ID" value="KAF7339228.1"/>
    <property type="molecule type" value="Genomic_DNA"/>
</dbReference>
<feature type="compositionally biased region" description="Basic residues" evidence="1">
    <location>
        <begin position="1"/>
        <end position="10"/>
    </location>
</feature>
<dbReference type="AlphaFoldDB" id="A0A8H6XDB1"/>
<sequence>MLSTARKKARSIASRFSSPGRQSQATSDALPPDDPINIDDDDETGLSEKDKHRLKWQKKFGQSVVLLAYIGHGESAAVPIAS</sequence>
<feature type="compositionally biased region" description="Acidic residues" evidence="1">
    <location>
        <begin position="36"/>
        <end position="45"/>
    </location>
</feature>
<feature type="compositionally biased region" description="Polar residues" evidence="1">
    <location>
        <begin position="14"/>
        <end position="27"/>
    </location>
</feature>
<evidence type="ECO:0000256" key="1">
    <source>
        <dbReference type="SAM" id="MobiDB-lite"/>
    </source>
</evidence>
<name>A0A8H6XDB1_9AGAR</name>
<keyword evidence="3" id="KW-1185">Reference proteome</keyword>
<feature type="region of interest" description="Disordered" evidence="1">
    <location>
        <begin position="1"/>
        <end position="50"/>
    </location>
</feature>
<organism evidence="2 3">
    <name type="scientific">Mycena venus</name>
    <dbReference type="NCBI Taxonomy" id="2733690"/>
    <lineage>
        <taxon>Eukaryota</taxon>
        <taxon>Fungi</taxon>
        <taxon>Dikarya</taxon>
        <taxon>Basidiomycota</taxon>
        <taxon>Agaricomycotina</taxon>
        <taxon>Agaricomycetes</taxon>
        <taxon>Agaricomycetidae</taxon>
        <taxon>Agaricales</taxon>
        <taxon>Marasmiineae</taxon>
        <taxon>Mycenaceae</taxon>
        <taxon>Mycena</taxon>
    </lineage>
</organism>
<evidence type="ECO:0000313" key="2">
    <source>
        <dbReference type="EMBL" id="KAF7339228.1"/>
    </source>
</evidence>